<dbReference type="Proteomes" id="UP000199628">
    <property type="component" value="Unassembled WGS sequence"/>
</dbReference>
<dbReference type="Pfam" id="PF00389">
    <property type="entry name" value="2-Hacid_dh"/>
    <property type="match status" value="1"/>
</dbReference>
<evidence type="ECO:0000256" key="4">
    <source>
        <dbReference type="RuleBase" id="RU003719"/>
    </source>
</evidence>
<keyword evidence="3" id="KW-0520">NAD</keyword>
<protein>
    <submittedName>
        <fullName evidence="7">Lactate dehydrogenase</fullName>
    </submittedName>
</protein>
<dbReference type="Pfam" id="PF02826">
    <property type="entry name" value="2-Hacid_dh_C"/>
    <property type="match status" value="1"/>
</dbReference>
<evidence type="ECO:0000313" key="8">
    <source>
        <dbReference type="Proteomes" id="UP000199628"/>
    </source>
</evidence>
<evidence type="ECO:0000313" key="7">
    <source>
        <dbReference type="EMBL" id="SDE76616.1"/>
    </source>
</evidence>
<evidence type="ECO:0000259" key="5">
    <source>
        <dbReference type="Pfam" id="PF00389"/>
    </source>
</evidence>
<sequence length="316" mass="34326">MKIAVLDDWAGVAETMADWSRLKAEVTFFDQPLGDALVEAMQPFDVICLMRERTPFPRKVIEALPALRLIVTTGPRNLSIDVEAARARGIPVSGTRSRKTTTSELTLAMMLALSRRLIPEVGRLKGGGFQGQPGRDLAGLRLGLVGLGTIGAQMAEIGALLGMEVSAWSPNLTAERTEVLGVERAGSLVELAERSDVLSVHMVLSERSQGVVGAAAFEALPEGAIFLNTSRAGLVHREALFEGLRQRRPALAGIDVFETEPLPTSDAWRAALTEFGDRLLLTPHLGYVTEKTWQLFYQDTVEAIEAFVAGQPIRRL</sequence>
<dbReference type="PANTHER" id="PTHR42789">
    <property type="entry name" value="D-ISOMER SPECIFIC 2-HYDROXYACID DEHYDROGENASE FAMILY PROTEIN (AFU_ORTHOLOGUE AFUA_6G10090)"/>
    <property type="match status" value="1"/>
</dbReference>
<comment type="similarity">
    <text evidence="1 4">Belongs to the D-isomer specific 2-hydroxyacid dehydrogenase family.</text>
</comment>
<dbReference type="SUPFAM" id="SSF52283">
    <property type="entry name" value="Formate/glycerate dehydrogenase catalytic domain-like"/>
    <property type="match status" value="1"/>
</dbReference>
<dbReference type="PANTHER" id="PTHR42789:SF1">
    <property type="entry name" value="D-ISOMER SPECIFIC 2-HYDROXYACID DEHYDROGENASE FAMILY PROTEIN (AFU_ORTHOLOGUE AFUA_6G10090)"/>
    <property type="match status" value="1"/>
</dbReference>
<keyword evidence="2 4" id="KW-0560">Oxidoreductase</keyword>
<feature type="domain" description="D-isomer specific 2-hydroxyacid dehydrogenase catalytic" evidence="5">
    <location>
        <begin position="18"/>
        <end position="314"/>
    </location>
</feature>
<dbReference type="EMBL" id="FMZV01000036">
    <property type="protein sequence ID" value="SDE76616.1"/>
    <property type="molecule type" value="Genomic_DNA"/>
</dbReference>
<dbReference type="SUPFAM" id="SSF51735">
    <property type="entry name" value="NAD(P)-binding Rossmann-fold domains"/>
    <property type="match status" value="1"/>
</dbReference>
<dbReference type="CDD" id="cd12169">
    <property type="entry name" value="PGDH_like_1"/>
    <property type="match status" value="1"/>
</dbReference>
<feature type="domain" description="D-isomer specific 2-hydroxyacid dehydrogenase NAD-binding" evidence="6">
    <location>
        <begin position="107"/>
        <end position="286"/>
    </location>
</feature>
<evidence type="ECO:0000259" key="6">
    <source>
        <dbReference type="Pfam" id="PF02826"/>
    </source>
</evidence>
<gene>
    <name evidence="7" type="ORF">SAMN04488239_1366</name>
</gene>
<dbReference type="GO" id="GO:0051287">
    <property type="term" value="F:NAD binding"/>
    <property type="evidence" value="ECO:0007669"/>
    <property type="project" value="InterPro"/>
</dbReference>
<keyword evidence="8" id="KW-1185">Reference proteome</keyword>
<dbReference type="AlphaFoldDB" id="A0A1G7FL53"/>
<proteinExistence type="inferred from homology"/>
<dbReference type="GO" id="GO:0016616">
    <property type="term" value="F:oxidoreductase activity, acting on the CH-OH group of donors, NAD or NADP as acceptor"/>
    <property type="evidence" value="ECO:0007669"/>
    <property type="project" value="InterPro"/>
</dbReference>
<dbReference type="STRING" id="639004.SAMN04488239_1366"/>
<reference evidence="8" key="1">
    <citation type="submission" date="2016-10" db="EMBL/GenBank/DDBJ databases">
        <authorList>
            <person name="Varghese N."/>
            <person name="Submissions S."/>
        </authorList>
    </citation>
    <scope>NUCLEOTIDE SEQUENCE [LARGE SCALE GENOMIC DNA]</scope>
    <source>
        <strain evidence="8">CGMCC 1.9108</strain>
    </source>
</reference>
<dbReference type="RefSeq" id="WP_093038129.1">
    <property type="nucleotide sequence ID" value="NZ_FMZV01000036.1"/>
</dbReference>
<dbReference type="InterPro" id="IPR050857">
    <property type="entry name" value="D-2-hydroxyacid_DH"/>
</dbReference>
<evidence type="ECO:0000256" key="2">
    <source>
        <dbReference type="ARBA" id="ARBA00023002"/>
    </source>
</evidence>
<dbReference type="OrthoDB" id="9793626at2"/>
<accession>A0A1G7FL53</accession>
<evidence type="ECO:0000256" key="3">
    <source>
        <dbReference type="ARBA" id="ARBA00023027"/>
    </source>
</evidence>
<dbReference type="Gene3D" id="3.40.50.720">
    <property type="entry name" value="NAD(P)-binding Rossmann-like Domain"/>
    <property type="match status" value="2"/>
</dbReference>
<dbReference type="InterPro" id="IPR006140">
    <property type="entry name" value="D-isomer_DH_NAD-bd"/>
</dbReference>
<evidence type="ECO:0000256" key="1">
    <source>
        <dbReference type="ARBA" id="ARBA00005854"/>
    </source>
</evidence>
<organism evidence="7 8">
    <name type="scientific">Ruegeria marina</name>
    <dbReference type="NCBI Taxonomy" id="639004"/>
    <lineage>
        <taxon>Bacteria</taxon>
        <taxon>Pseudomonadati</taxon>
        <taxon>Pseudomonadota</taxon>
        <taxon>Alphaproteobacteria</taxon>
        <taxon>Rhodobacterales</taxon>
        <taxon>Roseobacteraceae</taxon>
        <taxon>Ruegeria</taxon>
    </lineage>
</organism>
<name>A0A1G7FL53_9RHOB</name>
<dbReference type="InterPro" id="IPR006139">
    <property type="entry name" value="D-isomer_2_OHA_DH_cat_dom"/>
</dbReference>
<dbReference type="InterPro" id="IPR036291">
    <property type="entry name" value="NAD(P)-bd_dom_sf"/>
</dbReference>